<sequence length="135" mass="15566">MRQKYQGCTKVKRAQLQALGKYFEVLNMKIGESIEDYFSRALVISNKMNAHGEKLTQDSNDMTAMTADELQSSLLVHEQQMKGQKEDEQVLNVSNVGRCGRERSGRGRSMEFNKETFECYKYHKLGHFQSECLQS</sequence>
<evidence type="ECO:0000313" key="2">
    <source>
        <dbReference type="Proteomes" id="UP000236291"/>
    </source>
</evidence>
<organism evidence="1 2">
    <name type="scientific">Trifolium pratense</name>
    <name type="common">Red clover</name>
    <dbReference type="NCBI Taxonomy" id="57577"/>
    <lineage>
        <taxon>Eukaryota</taxon>
        <taxon>Viridiplantae</taxon>
        <taxon>Streptophyta</taxon>
        <taxon>Embryophyta</taxon>
        <taxon>Tracheophyta</taxon>
        <taxon>Spermatophyta</taxon>
        <taxon>Magnoliopsida</taxon>
        <taxon>eudicotyledons</taxon>
        <taxon>Gunneridae</taxon>
        <taxon>Pentapetalae</taxon>
        <taxon>rosids</taxon>
        <taxon>fabids</taxon>
        <taxon>Fabales</taxon>
        <taxon>Fabaceae</taxon>
        <taxon>Papilionoideae</taxon>
        <taxon>50 kb inversion clade</taxon>
        <taxon>NPAAA clade</taxon>
        <taxon>Hologalegina</taxon>
        <taxon>IRL clade</taxon>
        <taxon>Trifolieae</taxon>
        <taxon>Trifolium</taxon>
    </lineage>
</organism>
<reference evidence="1 2" key="2">
    <citation type="journal article" date="2017" name="Front. Plant Sci.">
        <title>Gene Classification and Mining of Molecular Markers Useful in Red Clover (Trifolium pratense) Breeding.</title>
        <authorList>
            <person name="Istvanek J."/>
            <person name="Dluhosova J."/>
            <person name="Dluhos P."/>
            <person name="Patkova L."/>
            <person name="Nedelnik J."/>
            <person name="Repkova J."/>
        </authorList>
    </citation>
    <scope>NUCLEOTIDE SEQUENCE [LARGE SCALE GENOMIC DNA]</scope>
    <source>
        <strain evidence="2">cv. Tatra</strain>
        <tissue evidence="1">Young leaves</tissue>
    </source>
</reference>
<dbReference type="AlphaFoldDB" id="A0A2K3JKA8"/>
<dbReference type="Proteomes" id="UP000236291">
    <property type="component" value="Unassembled WGS sequence"/>
</dbReference>
<protein>
    <submittedName>
        <fullName evidence="1">Retrovirus-related Pol polyprotein from transposon TNT 1-94</fullName>
    </submittedName>
</protein>
<evidence type="ECO:0000313" key="1">
    <source>
        <dbReference type="EMBL" id="PNX54462.1"/>
    </source>
</evidence>
<reference evidence="1 2" key="1">
    <citation type="journal article" date="2014" name="Am. J. Bot.">
        <title>Genome assembly and annotation for red clover (Trifolium pratense; Fabaceae).</title>
        <authorList>
            <person name="Istvanek J."/>
            <person name="Jaros M."/>
            <person name="Krenek A."/>
            <person name="Repkova J."/>
        </authorList>
    </citation>
    <scope>NUCLEOTIDE SEQUENCE [LARGE SCALE GENOMIC DNA]</scope>
    <source>
        <strain evidence="2">cv. Tatra</strain>
        <tissue evidence="1">Young leaves</tissue>
    </source>
</reference>
<proteinExistence type="predicted"/>
<accession>A0A2K3JKA8</accession>
<comment type="caution">
    <text evidence="1">The sequence shown here is derived from an EMBL/GenBank/DDBJ whole genome shotgun (WGS) entry which is preliminary data.</text>
</comment>
<name>A0A2K3JKA8_TRIPR</name>
<gene>
    <name evidence="1" type="ORF">L195_g048081</name>
</gene>
<dbReference type="EMBL" id="ASHM01068068">
    <property type="protein sequence ID" value="PNX54462.1"/>
    <property type="molecule type" value="Genomic_DNA"/>
</dbReference>